<dbReference type="InterPro" id="IPR000175">
    <property type="entry name" value="Na/ntran_symport"/>
</dbReference>
<proteinExistence type="predicted"/>
<gene>
    <name evidence="7" type="ORF">SAMN05216244_2745</name>
</gene>
<evidence type="ECO:0000256" key="6">
    <source>
        <dbReference type="SAM" id="Phobius"/>
    </source>
</evidence>
<name>A0A1G9TV13_9BACI</name>
<feature type="transmembrane region" description="Helical" evidence="6">
    <location>
        <begin position="12"/>
        <end position="32"/>
    </location>
</feature>
<dbReference type="OrthoDB" id="9762833at2"/>
<protein>
    <submittedName>
        <fullName evidence="7">Neurotransmitter:Na+ symporter, NSS family</fullName>
    </submittedName>
</protein>
<feature type="transmembrane region" description="Helical" evidence="6">
    <location>
        <begin position="424"/>
        <end position="444"/>
    </location>
</feature>
<dbReference type="RefSeq" id="WP_074599834.1">
    <property type="nucleotide sequence ID" value="NZ_FNHF01000003.1"/>
</dbReference>
<dbReference type="InterPro" id="IPR047218">
    <property type="entry name" value="YocR/YhdH-like"/>
</dbReference>
<comment type="subcellular location">
    <subcellularLocation>
        <location evidence="1">Membrane</location>
        <topology evidence="1">Multi-pass membrane protein</topology>
    </subcellularLocation>
</comment>
<evidence type="ECO:0000256" key="1">
    <source>
        <dbReference type="ARBA" id="ARBA00004141"/>
    </source>
</evidence>
<evidence type="ECO:0000313" key="7">
    <source>
        <dbReference type="EMBL" id="SDM51537.1"/>
    </source>
</evidence>
<dbReference type="PANTHER" id="PTHR42948:SF1">
    <property type="entry name" value="TRANSPORTER"/>
    <property type="match status" value="1"/>
</dbReference>
<dbReference type="SUPFAM" id="SSF161070">
    <property type="entry name" value="SNF-like"/>
    <property type="match status" value="1"/>
</dbReference>
<feature type="transmembrane region" description="Helical" evidence="6">
    <location>
        <begin position="345"/>
        <end position="367"/>
    </location>
</feature>
<dbReference type="Pfam" id="PF00209">
    <property type="entry name" value="SNF"/>
    <property type="match status" value="2"/>
</dbReference>
<dbReference type="CDD" id="cd10336">
    <property type="entry name" value="SLC6sbd_Tyt1-Like"/>
    <property type="match status" value="1"/>
</dbReference>
<dbReference type="NCBIfam" id="NF037979">
    <property type="entry name" value="Na_transp"/>
    <property type="match status" value="1"/>
</dbReference>
<dbReference type="EMBL" id="FNHF01000003">
    <property type="protein sequence ID" value="SDM51537.1"/>
    <property type="molecule type" value="Genomic_DNA"/>
</dbReference>
<keyword evidence="3 6" id="KW-0812">Transmembrane</keyword>
<evidence type="ECO:0000256" key="5">
    <source>
        <dbReference type="ARBA" id="ARBA00023136"/>
    </source>
</evidence>
<feature type="transmembrane region" description="Helical" evidence="6">
    <location>
        <begin position="299"/>
        <end position="325"/>
    </location>
</feature>
<evidence type="ECO:0000256" key="4">
    <source>
        <dbReference type="ARBA" id="ARBA00022989"/>
    </source>
</evidence>
<dbReference type="InterPro" id="IPR037272">
    <property type="entry name" value="SNS_sf"/>
</dbReference>
<organism evidence="7 8">
    <name type="scientific">Sediminibacillus halophilus</name>
    <dbReference type="NCBI Taxonomy" id="482461"/>
    <lineage>
        <taxon>Bacteria</taxon>
        <taxon>Bacillati</taxon>
        <taxon>Bacillota</taxon>
        <taxon>Bacilli</taxon>
        <taxon>Bacillales</taxon>
        <taxon>Bacillaceae</taxon>
        <taxon>Sediminibacillus</taxon>
    </lineage>
</organism>
<feature type="transmembrane region" description="Helical" evidence="6">
    <location>
        <begin position="44"/>
        <end position="65"/>
    </location>
</feature>
<evidence type="ECO:0000256" key="2">
    <source>
        <dbReference type="ARBA" id="ARBA00022448"/>
    </source>
</evidence>
<dbReference type="PROSITE" id="PS50267">
    <property type="entry name" value="NA_NEUROTRAN_SYMP_3"/>
    <property type="match status" value="1"/>
</dbReference>
<feature type="transmembrane region" description="Helical" evidence="6">
    <location>
        <begin position="176"/>
        <end position="196"/>
    </location>
</feature>
<keyword evidence="2" id="KW-0813">Transport</keyword>
<feature type="transmembrane region" description="Helical" evidence="6">
    <location>
        <begin position="86"/>
        <end position="116"/>
    </location>
</feature>
<dbReference type="STRING" id="482461.SAMN05216244_2745"/>
<dbReference type="PANTHER" id="PTHR42948">
    <property type="entry name" value="TRANSPORTER"/>
    <property type="match status" value="1"/>
</dbReference>
<keyword evidence="5 6" id="KW-0472">Membrane</keyword>
<feature type="transmembrane region" description="Helical" evidence="6">
    <location>
        <begin position="387"/>
        <end position="404"/>
    </location>
</feature>
<evidence type="ECO:0000256" key="3">
    <source>
        <dbReference type="ARBA" id="ARBA00022692"/>
    </source>
</evidence>
<feature type="transmembrane region" description="Helical" evidence="6">
    <location>
        <begin position="253"/>
        <end position="279"/>
    </location>
</feature>
<dbReference type="GO" id="GO:0016020">
    <property type="term" value="C:membrane"/>
    <property type="evidence" value="ECO:0007669"/>
    <property type="project" value="UniProtKB-SubCell"/>
</dbReference>
<dbReference type="Proteomes" id="UP000182347">
    <property type="component" value="Unassembled WGS sequence"/>
</dbReference>
<dbReference type="PRINTS" id="PR00176">
    <property type="entry name" value="NANEUSMPORT"/>
</dbReference>
<keyword evidence="8" id="KW-1185">Reference proteome</keyword>
<keyword evidence="4 6" id="KW-1133">Transmembrane helix</keyword>
<accession>A0A1G9TV13</accession>
<reference evidence="8" key="1">
    <citation type="submission" date="2016-10" db="EMBL/GenBank/DDBJ databases">
        <authorList>
            <person name="Varghese N."/>
            <person name="Submissions S."/>
        </authorList>
    </citation>
    <scope>NUCLEOTIDE SEQUENCE [LARGE SCALE GENOMIC DNA]</scope>
    <source>
        <strain evidence="8">CGMCC 1.6199</strain>
    </source>
</reference>
<sequence>MNSTRESWASKLGFMLAAMGSAVGLGNIWRFSYVAGENGGGAFLILYLASILIVGIPLLLAEVSIGRKAKSDVVGSYRTLAPEKPWYLAGFLGVFGALLILGFYSVVAGWSMYYFWNYLSGYFFTVPEQGYGATFETFTSSTAQPLMWHGIFMVLTIAIVLTGVKKGIELANKIFMPALAVLLIILAIFSLSLDGAMEGLRFLFQPDWSVLSNPSVYIAALGQAFFSLSLGVGVMMTYGSYLGDHHKLPGATVGIGLMDTFFAVISGIVIFPAVFAFGIEPDSGPVLVFITLPDIFSQIPFGGVVGILFFLSLTLAAVSSSVSLLEVPVAYLMRTFKWSRRQASIITGIIIFILGIGASLGMGAWSGFTPIGQLNIMDSMDYIASNIFLPIGGLVIALFVGWYFSRREALTAADLQHQAVGRWWYVIVKYLAPVIILLIFLNALGVL</sequence>
<dbReference type="AlphaFoldDB" id="A0A1G9TV13"/>
<feature type="transmembrane region" description="Helical" evidence="6">
    <location>
        <begin position="216"/>
        <end position="241"/>
    </location>
</feature>
<feature type="transmembrane region" description="Helical" evidence="6">
    <location>
        <begin position="146"/>
        <end position="164"/>
    </location>
</feature>
<evidence type="ECO:0000313" key="8">
    <source>
        <dbReference type="Proteomes" id="UP000182347"/>
    </source>
</evidence>